<comment type="caution">
    <text evidence="2">The sequence shown here is derived from an EMBL/GenBank/DDBJ whole genome shotgun (WGS) entry which is preliminary data.</text>
</comment>
<evidence type="ECO:0000313" key="3">
    <source>
        <dbReference type="Proteomes" id="UP001279642"/>
    </source>
</evidence>
<accession>A0ABU5E9V1</accession>
<protein>
    <submittedName>
        <fullName evidence="2">Rod-binding protein</fullName>
    </submittedName>
</protein>
<keyword evidence="3" id="KW-1185">Reference proteome</keyword>
<name>A0ABU5E9V1_9PROT</name>
<evidence type="ECO:0000259" key="1">
    <source>
        <dbReference type="Pfam" id="PF10135"/>
    </source>
</evidence>
<dbReference type="Pfam" id="PF10135">
    <property type="entry name" value="Rod-binding"/>
    <property type="match status" value="1"/>
</dbReference>
<evidence type="ECO:0000313" key="2">
    <source>
        <dbReference type="EMBL" id="MDY0882829.1"/>
    </source>
</evidence>
<organism evidence="2 3">
    <name type="scientific">Dongia soli</name>
    <dbReference type="NCBI Taxonomy" id="600628"/>
    <lineage>
        <taxon>Bacteria</taxon>
        <taxon>Pseudomonadati</taxon>
        <taxon>Pseudomonadota</taxon>
        <taxon>Alphaproteobacteria</taxon>
        <taxon>Rhodospirillales</taxon>
        <taxon>Dongiaceae</taxon>
        <taxon>Dongia</taxon>
    </lineage>
</organism>
<sequence>MDSAFQLASPVAAHQMIGTRPVSAHKVPADLASVDPRLLASSRAAAEDFEAFFVTHSFADMMGDMQPDALFGGGEGESVFRSFLLDEYGKMVAKTQGIGVADTVQRELLHLQEVPKK</sequence>
<dbReference type="EMBL" id="JAXCLW010000002">
    <property type="protein sequence ID" value="MDY0882829.1"/>
    <property type="molecule type" value="Genomic_DNA"/>
</dbReference>
<gene>
    <name evidence="2" type="ORF">SMD27_08240</name>
</gene>
<reference evidence="2 3" key="1">
    <citation type="journal article" date="2016" name="Antonie Van Leeuwenhoek">
        <title>Dongia soli sp. nov., isolated from soil from Dokdo, Korea.</title>
        <authorList>
            <person name="Kim D.U."/>
            <person name="Lee H."/>
            <person name="Kim H."/>
            <person name="Kim S.G."/>
            <person name="Ka J.O."/>
        </authorList>
    </citation>
    <scope>NUCLEOTIDE SEQUENCE [LARGE SCALE GENOMIC DNA]</scope>
    <source>
        <strain evidence="2 3">D78</strain>
    </source>
</reference>
<dbReference type="InterPro" id="IPR019301">
    <property type="entry name" value="Flagellar_prot_FlgJ_N"/>
</dbReference>
<dbReference type="Proteomes" id="UP001279642">
    <property type="component" value="Unassembled WGS sequence"/>
</dbReference>
<feature type="domain" description="Flagellar protein FlgJ N-terminal" evidence="1">
    <location>
        <begin position="66"/>
        <end position="106"/>
    </location>
</feature>
<proteinExistence type="predicted"/>
<dbReference type="RefSeq" id="WP_320507890.1">
    <property type="nucleotide sequence ID" value="NZ_JAXCLW010000002.1"/>
</dbReference>